<evidence type="ECO:0000313" key="1">
    <source>
        <dbReference type="EMBL" id="KAJ8386192.1"/>
    </source>
</evidence>
<name>A0AAD7RL89_9TELE</name>
<dbReference type="AlphaFoldDB" id="A0AAD7RL89"/>
<proteinExistence type="predicted"/>
<keyword evidence="2" id="KW-1185">Reference proteome</keyword>
<dbReference type="Proteomes" id="UP001221898">
    <property type="component" value="Unassembled WGS sequence"/>
</dbReference>
<comment type="caution">
    <text evidence="1">The sequence shown here is derived from an EMBL/GenBank/DDBJ whole genome shotgun (WGS) entry which is preliminary data.</text>
</comment>
<gene>
    <name evidence="1" type="ORF">AAFF_G00176160</name>
</gene>
<protein>
    <submittedName>
        <fullName evidence="1">Uncharacterized protein</fullName>
    </submittedName>
</protein>
<organism evidence="1 2">
    <name type="scientific">Aldrovandia affinis</name>
    <dbReference type="NCBI Taxonomy" id="143900"/>
    <lineage>
        <taxon>Eukaryota</taxon>
        <taxon>Metazoa</taxon>
        <taxon>Chordata</taxon>
        <taxon>Craniata</taxon>
        <taxon>Vertebrata</taxon>
        <taxon>Euteleostomi</taxon>
        <taxon>Actinopterygii</taxon>
        <taxon>Neopterygii</taxon>
        <taxon>Teleostei</taxon>
        <taxon>Notacanthiformes</taxon>
        <taxon>Halosauridae</taxon>
        <taxon>Aldrovandia</taxon>
    </lineage>
</organism>
<dbReference type="EMBL" id="JAINUG010000233">
    <property type="protein sequence ID" value="KAJ8386192.1"/>
    <property type="molecule type" value="Genomic_DNA"/>
</dbReference>
<reference evidence="1" key="1">
    <citation type="journal article" date="2023" name="Science">
        <title>Genome structures resolve the early diversification of teleost fishes.</title>
        <authorList>
            <person name="Parey E."/>
            <person name="Louis A."/>
            <person name="Montfort J."/>
            <person name="Bouchez O."/>
            <person name="Roques C."/>
            <person name="Iampietro C."/>
            <person name="Lluch J."/>
            <person name="Castinel A."/>
            <person name="Donnadieu C."/>
            <person name="Desvignes T."/>
            <person name="Floi Bucao C."/>
            <person name="Jouanno E."/>
            <person name="Wen M."/>
            <person name="Mejri S."/>
            <person name="Dirks R."/>
            <person name="Jansen H."/>
            <person name="Henkel C."/>
            <person name="Chen W.J."/>
            <person name="Zahm M."/>
            <person name="Cabau C."/>
            <person name="Klopp C."/>
            <person name="Thompson A.W."/>
            <person name="Robinson-Rechavi M."/>
            <person name="Braasch I."/>
            <person name="Lecointre G."/>
            <person name="Bobe J."/>
            <person name="Postlethwait J.H."/>
            <person name="Berthelot C."/>
            <person name="Roest Crollius H."/>
            <person name="Guiguen Y."/>
        </authorList>
    </citation>
    <scope>NUCLEOTIDE SEQUENCE</scope>
    <source>
        <strain evidence="1">NC1722</strain>
    </source>
</reference>
<evidence type="ECO:0000313" key="2">
    <source>
        <dbReference type="Proteomes" id="UP001221898"/>
    </source>
</evidence>
<sequence>MLEHSTEVGEDIIKPGGMHKDVIQPDTFVVLADDWCGIACLYVVLHPLSCWINLIISSYYLEGCVLGCIDDGGSESIEAHEAEVQDVGLVEGLLYLLGAQLQECARLCMLAV</sequence>
<accession>A0AAD7RL89</accession>